<accession>A0A5Q0HCM4</accession>
<organism evidence="2 3">
    <name type="scientific">Saccharothrix syringae</name>
    <name type="common">Nocardiopsis syringae</name>
    <dbReference type="NCBI Taxonomy" id="103733"/>
    <lineage>
        <taxon>Bacteria</taxon>
        <taxon>Bacillati</taxon>
        <taxon>Actinomycetota</taxon>
        <taxon>Actinomycetes</taxon>
        <taxon>Pseudonocardiales</taxon>
        <taxon>Pseudonocardiaceae</taxon>
        <taxon>Saccharothrix</taxon>
    </lineage>
</organism>
<dbReference type="InterPro" id="IPR024520">
    <property type="entry name" value="DUF3558"/>
</dbReference>
<evidence type="ECO:0000313" key="3">
    <source>
        <dbReference type="Proteomes" id="UP000325787"/>
    </source>
</evidence>
<dbReference type="AlphaFoldDB" id="A0A5Q0HCM4"/>
<feature type="compositionally biased region" description="Low complexity" evidence="1">
    <location>
        <begin position="22"/>
        <end position="44"/>
    </location>
</feature>
<reference evidence="3" key="1">
    <citation type="journal article" date="2021" name="Curr. Microbiol.">
        <title>Complete genome of nocamycin-producing strain Saccharothrix syringae NRRL B-16468 reveals the biosynthetic potential for secondary metabolites.</title>
        <authorList>
            <person name="Mo X."/>
            <person name="Yang S."/>
        </authorList>
    </citation>
    <scope>NUCLEOTIDE SEQUENCE [LARGE SCALE GENOMIC DNA]</scope>
    <source>
        <strain evidence="3">ATCC 51364 / DSM 43886 / JCM 6844 / KCTC 9398 / NBRC 14523 / NRRL B-16468 / INA 2240</strain>
    </source>
</reference>
<dbReference type="PROSITE" id="PS51257">
    <property type="entry name" value="PROKAR_LIPOPROTEIN"/>
    <property type="match status" value="1"/>
</dbReference>
<dbReference type="RefSeq" id="WP_084716026.1">
    <property type="nucleotide sequence ID" value="NZ_CP034550.1"/>
</dbReference>
<feature type="region of interest" description="Disordered" evidence="1">
    <location>
        <begin position="22"/>
        <end position="54"/>
    </location>
</feature>
<dbReference type="EMBL" id="CP034550">
    <property type="protein sequence ID" value="QFZ23714.1"/>
    <property type="molecule type" value="Genomic_DNA"/>
</dbReference>
<dbReference type="Proteomes" id="UP000325787">
    <property type="component" value="Chromosome"/>
</dbReference>
<keyword evidence="3" id="KW-1185">Reference proteome</keyword>
<sequence>MRRAVPLLAALVLLAGCSETTGGSATGSAGPATASTTSASGSATKSPVDRPKTIDVEGVDPCSLLTDAQRAQFGLDRPPAPGTSTVYRSPTCDFNREDRRNSVRVTTVTTTGVEWYTDGSFDVEAQQLQVGGFPAVLGRASDDQETCFLGVDVSDGQMADVQITSLEGVPQDELCRIATQVAGAVVDTLVNK</sequence>
<dbReference type="KEGG" id="ssyi:EKG83_45365"/>
<dbReference type="OrthoDB" id="3700944at2"/>
<evidence type="ECO:0000256" key="1">
    <source>
        <dbReference type="SAM" id="MobiDB-lite"/>
    </source>
</evidence>
<protein>
    <submittedName>
        <fullName evidence="2">DUF3558 domain-containing protein</fullName>
    </submittedName>
</protein>
<proteinExistence type="predicted"/>
<name>A0A5Q0HCM4_SACSY</name>
<evidence type="ECO:0000313" key="2">
    <source>
        <dbReference type="EMBL" id="QFZ23714.1"/>
    </source>
</evidence>
<gene>
    <name evidence="2" type="ORF">EKG83_45365</name>
</gene>
<dbReference type="Pfam" id="PF12079">
    <property type="entry name" value="DUF3558"/>
    <property type="match status" value="1"/>
</dbReference>